<dbReference type="Proteomes" id="UP000183805">
    <property type="component" value="Unassembled WGS sequence"/>
</dbReference>
<organism evidence="12 15">
    <name type="scientific">Pseudoalteromonas lipolytica</name>
    <dbReference type="NCBI Taxonomy" id="570156"/>
    <lineage>
        <taxon>Bacteria</taxon>
        <taxon>Pseudomonadati</taxon>
        <taxon>Pseudomonadota</taxon>
        <taxon>Gammaproteobacteria</taxon>
        <taxon>Alteromonadales</taxon>
        <taxon>Pseudoalteromonadaceae</taxon>
        <taxon>Pseudoalteromonas</taxon>
    </lineage>
</organism>
<evidence type="ECO:0000256" key="7">
    <source>
        <dbReference type="ARBA" id="ARBA00023065"/>
    </source>
</evidence>
<feature type="transmembrane region" description="Helical" evidence="9">
    <location>
        <begin position="80"/>
        <end position="99"/>
    </location>
</feature>
<keyword evidence="5" id="KW-0862">Zinc</keyword>
<dbReference type="KEGG" id="pdj:D0907_16345"/>
<dbReference type="NCBIfam" id="TIGR01297">
    <property type="entry name" value="CDF"/>
    <property type="match status" value="1"/>
</dbReference>
<dbReference type="PANTHER" id="PTHR11562:SF17">
    <property type="entry name" value="RE54080P-RELATED"/>
    <property type="match status" value="1"/>
</dbReference>
<keyword evidence="6 9" id="KW-1133">Transmembrane helix</keyword>
<feature type="transmembrane region" description="Helical" evidence="9">
    <location>
        <begin position="14"/>
        <end position="35"/>
    </location>
</feature>
<dbReference type="PANTHER" id="PTHR11562">
    <property type="entry name" value="CATION EFFLUX PROTEIN/ ZINC TRANSPORTER"/>
    <property type="match status" value="1"/>
</dbReference>
<comment type="subcellular location">
    <subcellularLocation>
        <location evidence="1">Membrane</location>
        <topology evidence="1">Multi-pass membrane protein</topology>
    </subcellularLocation>
</comment>
<dbReference type="InterPro" id="IPR027470">
    <property type="entry name" value="Cation_efflux_CTD"/>
</dbReference>
<keyword evidence="5" id="KW-0864">Zinc transport</keyword>
<dbReference type="EMBL" id="FPAZ01000004">
    <property type="protein sequence ID" value="SFT52986.1"/>
    <property type="molecule type" value="Genomic_DNA"/>
</dbReference>
<evidence type="ECO:0000313" key="13">
    <source>
        <dbReference type="EMBL" id="SFT52986.1"/>
    </source>
</evidence>
<evidence type="ECO:0000259" key="10">
    <source>
        <dbReference type="Pfam" id="PF01545"/>
    </source>
</evidence>
<geneLocation type="plasmid" evidence="12 15">
    <name>unnamed1</name>
</geneLocation>
<dbReference type="GO" id="GO:0005886">
    <property type="term" value="C:plasma membrane"/>
    <property type="evidence" value="ECO:0007669"/>
    <property type="project" value="TreeGrafter"/>
</dbReference>
<evidence type="ECO:0000256" key="8">
    <source>
        <dbReference type="ARBA" id="ARBA00023136"/>
    </source>
</evidence>
<dbReference type="RefSeq" id="WP_036972213.1">
    <property type="nucleotide sequence ID" value="NZ_CP032091.1"/>
</dbReference>
<keyword evidence="8 9" id="KW-0472">Membrane</keyword>
<comment type="similarity">
    <text evidence="2">Belongs to the cation diffusion facilitator (CDF) transporter (TC 2.A.4) family. SLC30A subfamily.</text>
</comment>
<feature type="domain" description="Cation efflux protein transmembrane" evidence="10">
    <location>
        <begin position="14"/>
        <end position="208"/>
    </location>
</feature>
<keyword evidence="14" id="KW-1185">Reference proteome</keyword>
<evidence type="ECO:0000313" key="14">
    <source>
        <dbReference type="Proteomes" id="UP000183805"/>
    </source>
</evidence>
<evidence type="ECO:0000313" key="15">
    <source>
        <dbReference type="Proteomes" id="UP000264605"/>
    </source>
</evidence>
<dbReference type="EMBL" id="CP032091">
    <property type="protein sequence ID" value="AXV66901.1"/>
    <property type="molecule type" value="Genomic_DNA"/>
</dbReference>
<evidence type="ECO:0000256" key="3">
    <source>
        <dbReference type="ARBA" id="ARBA00022448"/>
    </source>
</evidence>
<keyword evidence="7" id="KW-0406">Ion transport</keyword>
<evidence type="ECO:0000256" key="4">
    <source>
        <dbReference type="ARBA" id="ARBA00022692"/>
    </source>
</evidence>
<keyword evidence="4 9" id="KW-0812">Transmembrane</keyword>
<evidence type="ECO:0000256" key="1">
    <source>
        <dbReference type="ARBA" id="ARBA00004141"/>
    </source>
</evidence>
<dbReference type="Gene3D" id="1.20.1510.10">
    <property type="entry name" value="Cation efflux protein transmembrane domain"/>
    <property type="match status" value="1"/>
</dbReference>
<dbReference type="GeneID" id="99507053"/>
<evidence type="ECO:0000259" key="11">
    <source>
        <dbReference type="Pfam" id="PF16916"/>
    </source>
</evidence>
<dbReference type="GO" id="GO:0005385">
    <property type="term" value="F:zinc ion transmembrane transporter activity"/>
    <property type="evidence" value="ECO:0007669"/>
    <property type="project" value="TreeGrafter"/>
</dbReference>
<keyword evidence="3" id="KW-0813">Transport</keyword>
<dbReference type="AlphaFoldDB" id="A0AAD0S2Q1"/>
<feature type="transmembrane region" description="Helical" evidence="9">
    <location>
        <begin position="183"/>
        <end position="201"/>
    </location>
</feature>
<dbReference type="InterPro" id="IPR050681">
    <property type="entry name" value="CDF/SLC30A"/>
</dbReference>
<dbReference type="Pfam" id="PF01545">
    <property type="entry name" value="Cation_efflux"/>
    <property type="match status" value="1"/>
</dbReference>
<feature type="transmembrane region" description="Helical" evidence="9">
    <location>
        <begin position="119"/>
        <end position="140"/>
    </location>
</feature>
<accession>A0AAD0S2Q1</accession>
<dbReference type="SUPFAM" id="SSF161111">
    <property type="entry name" value="Cation efflux protein transmembrane domain-like"/>
    <property type="match status" value="1"/>
</dbReference>
<dbReference type="Gene3D" id="3.30.70.1350">
    <property type="entry name" value="Cation efflux protein, cytoplasmic domain"/>
    <property type="match status" value="1"/>
</dbReference>
<evidence type="ECO:0000313" key="12">
    <source>
        <dbReference type="EMBL" id="AXV66901.1"/>
    </source>
</evidence>
<dbReference type="InterPro" id="IPR058533">
    <property type="entry name" value="Cation_efflux_TM"/>
</dbReference>
<name>A0AAD0S2Q1_9GAMM</name>
<evidence type="ECO:0000256" key="2">
    <source>
        <dbReference type="ARBA" id="ARBA00008873"/>
    </source>
</evidence>
<reference evidence="12 15" key="2">
    <citation type="submission" date="2018-08" db="EMBL/GenBank/DDBJ databases">
        <title>Draft genome sequence of Pseudoalteromonas donghaensis HJ51.</title>
        <authorList>
            <person name="Oh J."/>
            <person name="Roh D."/>
        </authorList>
    </citation>
    <scope>NUCLEOTIDE SEQUENCE [LARGE SCALE GENOMIC DNA]</scope>
    <source>
        <strain evidence="12 15">HJ51</strain>
        <plasmid evidence="12 15">unnamed1</plasmid>
    </source>
</reference>
<sequence>MTDITTHQASRRRLLIALAITCSFMVIQIIGAYYSNSLAVLADAGHLFVHNSSLFIALIASSMAIYFAKNFNDGYQRAELTGGLINGILYLSISLVILYEGGERYFHHSDGHELHINSYLMSVISAIGFLFHGAAAWVLYKGRKASINVYAVFLHSFFDLISTVSTFFAGILIYLTGWAEVDIISSMLIAMFVLFTGVKVISRCLKGLFENSGKLPDVNEIEQSIASVEHVENVHNVTVVRQDKELVVGAHVVLKQHCTVEKHDEACRLKVEKLLLSRFKVAKSVLQIESHECHHDIPFRKNT</sequence>
<reference evidence="13 14" key="1">
    <citation type="submission" date="2016-10" db="EMBL/GenBank/DDBJ databases">
        <authorList>
            <person name="Varghese N."/>
            <person name="Submissions S."/>
        </authorList>
    </citation>
    <scope>NUCLEOTIDE SEQUENCE [LARGE SCALE GENOMIC DNA]</scope>
    <source>
        <strain evidence="13 14">CGMCC 1.8499</strain>
    </source>
</reference>
<feature type="domain" description="Cation efflux protein cytoplasmic" evidence="11">
    <location>
        <begin position="217"/>
        <end position="290"/>
    </location>
</feature>
<keyword evidence="12" id="KW-0614">Plasmid</keyword>
<dbReference type="InterPro" id="IPR036837">
    <property type="entry name" value="Cation_efflux_CTD_sf"/>
</dbReference>
<protein>
    <submittedName>
        <fullName evidence="12">Cation transporter</fullName>
    </submittedName>
    <submittedName>
        <fullName evidence="13">Cobalt-zinc-cadmium efflux system protein</fullName>
    </submittedName>
</protein>
<evidence type="ECO:0000256" key="9">
    <source>
        <dbReference type="SAM" id="Phobius"/>
    </source>
</evidence>
<evidence type="ECO:0000256" key="5">
    <source>
        <dbReference type="ARBA" id="ARBA00022906"/>
    </source>
</evidence>
<feature type="transmembrane region" description="Helical" evidence="9">
    <location>
        <begin position="152"/>
        <end position="177"/>
    </location>
</feature>
<dbReference type="SUPFAM" id="SSF160240">
    <property type="entry name" value="Cation efflux protein cytoplasmic domain-like"/>
    <property type="match status" value="1"/>
</dbReference>
<proteinExistence type="inferred from homology"/>
<dbReference type="InterPro" id="IPR002524">
    <property type="entry name" value="Cation_efflux"/>
</dbReference>
<dbReference type="InterPro" id="IPR027469">
    <property type="entry name" value="Cation_efflux_TMD_sf"/>
</dbReference>
<evidence type="ECO:0000256" key="6">
    <source>
        <dbReference type="ARBA" id="ARBA00022989"/>
    </source>
</evidence>
<dbReference type="Proteomes" id="UP000264605">
    <property type="component" value="Plasmid unnamed1"/>
</dbReference>
<feature type="transmembrane region" description="Helical" evidence="9">
    <location>
        <begin position="47"/>
        <end position="68"/>
    </location>
</feature>
<dbReference type="Pfam" id="PF16916">
    <property type="entry name" value="ZT_dimer"/>
    <property type="match status" value="1"/>
</dbReference>
<gene>
    <name evidence="12" type="ORF">D0907_16345</name>
    <name evidence="13" type="ORF">SAMN04487854_104103</name>
</gene>